<keyword evidence="4" id="KW-0325">Glycoprotein</keyword>
<gene>
    <name evidence="8" type="ORF">QE152_g11370</name>
</gene>
<evidence type="ECO:0000313" key="9">
    <source>
        <dbReference type="Proteomes" id="UP001458880"/>
    </source>
</evidence>
<reference evidence="8 9" key="1">
    <citation type="journal article" date="2024" name="BMC Genomics">
        <title>De novo assembly and annotation of Popillia japonica's genome with initial clues to its potential as an invasive pest.</title>
        <authorList>
            <person name="Cucini C."/>
            <person name="Boschi S."/>
            <person name="Funari R."/>
            <person name="Cardaioli E."/>
            <person name="Iannotti N."/>
            <person name="Marturano G."/>
            <person name="Paoli F."/>
            <person name="Bruttini M."/>
            <person name="Carapelli A."/>
            <person name="Frati F."/>
            <person name="Nardi F."/>
        </authorList>
    </citation>
    <scope>NUCLEOTIDE SEQUENCE [LARGE SCALE GENOMIC DNA]</scope>
    <source>
        <strain evidence="8">DMR45628</strain>
    </source>
</reference>
<dbReference type="GO" id="GO:0008422">
    <property type="term" value="F:beta-glucosidase activity"/>
    <property type="evidence" value="ECO:0007669"/>
    <property type="project" value="TreeGrafter"/>
</dbReference>
<feature type="chain" id="PRO_5043340370" evidence="7">
    <location>
        <begin position="17"/>
        <end position="416"/>
    </location>
</feature>
<keyword evidence="3 8" id="KW-0378">Hydrolase</keyword>
<evidence type="ECO:0000256" key="6">
    <source>
        <dbReference type="RuleBase" id="RU003690"/>
    </source>
</evidence>
<dbReference type="InterPro" id="IPR033132">
    <property type="entry name" value="GH_1_N_CS"/>
</dbReference>
<evidence type="ECO:0000256" key="1">
    <source>
        <dbReference type="ARBA" id="ARBA00010838"/>
    </source>
</evidence>
<evidence type="ECO:0000256" key="3">
    <source>
        <dbReference type="ARBA" id="ARBA00022801"/>
    </source>
</evidence>
<dbReference type="PANTHER" id="PTHR10353:SF36">
    <property type="entry name" value="LP05116P"/>
    <property type="match status" value="1"/>
</dbReference>
<comment type="subunit">
    <text evidence="2">Homodimer.</text>
</comment>
<keyword evidence="9" id="KW-1185">Reference proteome</keyword>
<organism evidence="8 9">
    <name type="scientific">Popillia japonica</name>
    <name type="common">Japanese beetle</name>
    <dbReference type="NCBI Taxonomy" id="7064"/>
    <lineage>
        <taxon>Eukaryota</taxon>
        <taxon>Metazoa</taxon>
        <taxon>Ecdysozoa</taxon>
        <taxon>Arthropoda</taxon>
        <taxon>Hexapoda</taxon>
        <taxon>Insecta</taxon>
        <taxon>Pterygota</taxon>
        <taxon>Neoptera</taxon>
        <taxon>Endopterygota</taxon>
        <taxon>Coleoptera</taxon>
        <taxon>Polyphaga</taxon>
        <taxon>Scarabaeiformia</taxon>
        <taxon>Scarabaeidae</taxon>
        <taxon>Rutelinae</taxon>
        <taxon>Popillia</taxon>
    </lineage>
</organism>
<feature type="signal peptide" evidence="7">
    <location>
        <begin position="1"/>
        <end position="16"/>
    </location>
</feature>
<accession>A0AAW1LS81</accession>
<protein>
    <submittedName>
        <fullName evidence="8">Glycosyl hydrolase family 1</fullName>
    </submittedName>
</protein>
<proteinExistence type="inferred from homology"/>
<dbReference type="InterPro" id="IPR001360">
    <property type="entry name" value="Glyco_hydro_1"/>
</dbReference>
<keyword evidence="5" id="KW-0326">Glycosidase</keyword>
<evidence type="ECO:0000256" key="7">
    <source>
        <dbReference type="SAM" id="SignalP"/>
    </source>
</evidence>
<dbReference type="PANTHER" id="PTHR10353">
    <property type="entry name" value="GLYCOSYL HYDROLASE"/>
    <property type="match status" value="1"/>
</dbReference>
<dbReference type="SUPFAM" id="SSF51445">
    <property type="entry name" value="(Trans)glycosidases"/>
    <property type="match status" value="1"/>
</dbReference>
<dbReference type="PRINTS" id="PR00131">
    <property type="entry name" value="GLHYDRLASE1"/>
</dbReference>
<dbReference type="GO" id="GO:0005975">
    <property type="term" value="P:carbohydrate metabolic process"/>
    <property type="evidence" value="ECO:0007669"/>
    <property type="project" value="InterPro"/>
</dbReference>
<dbReference type="AlphaFoldDB" id="A0AAW1LS81"/>
<dbReference type="InterPro" id="IPR017853">
    <property type="entry name" value="GH"/>
</dbReference>
<evidence type="ECO:0000313" key="8">
    <source>
        <dbReference type="EMBL" id="KAK9736646.1"/>
    </source>
</evidence>
<dbReference type="Gene3D" id="3.20.20.80">
    <property type="entry name" value="Glycosidases"/>
    <property type="match status" value="2"/>
</dbReference>
<comment type="similarity">
    <text evidence="1 6">Belongs to the glycosyl hydrolase 1 family.</text>
</comment>
<dbReference type="Pfam" id="PF00232">
    <property type="entry name" value="Glyco_hydro_1"/>
    <property type="match status" value="1"/>
</dbReference>
<name>A0AAW1LS81_POPJA</name>
<evidence type="ECO:0000256" key="2">
    <source>
        <dbReference type="ARBA" id="ARBA00011738"/>
    </source>
</evidence>
<evidence type="ECO:0000256" key="5">
    <source>
        <dbReference type="ARBA" id="ARBA00023295"/>
    </source>
</evidence>
<sequence>MIVFTLIASFMCLAHGSEYKFLDDFIFGVATASYQVEGAWNISGKGENIWDRLTHSNPTYIVDKSNGDIACDTYHNTVKDVQLLKELGVDVYRFSLSWSRILPTGYSYKINPDGLRYYNELIDELVRNNIKPFVTLYHWDLPQPLQELGGWTNRLVVDYFLDYADLVFKNFGDRVEYWITINEPNLICEFGYALGAFAPAYTQEGIADYLCGHNVLLAHAQAYKLYQSKYKAKQNGKIGIAFQSFWYEPLNLNEEEDVRAAENSLQMNLGWFTHPIYSKSGDYPPIMKERIKTLSEQDGFTKSRLPSFTKDEIEDLKDFGKLQDCSRVGYYNSYLTEVLNATNEDGCNVTGYLAWSFLDNFEWDQGYTAKFGLYHIDFEDPKRTRTPKMSTYVYKNIIKQRKINWGYIPDGFTECD</sequence>
<dbReference type="FunFam" id="3.20.20.80:FF:000013">
    <property type="entry name" value="lactase-phlorizin hydrolase"/>
    <property type="match status" value="1"/>
</dbReference>
<comment type="caution">
    <text evidence="8">The sequence shown here is derived from an EMBL/GenBank/DDBJ whole genome shotgun (WGS) entry which is preliminary data.</text>
</comment>
<dbReference type="Proteomes" id="UP001458880">
    <property type="component" value="Unassembled WGS sequence"/>
</dbReference>
<dbReference type="EMBL" id="JASPKY010000110">
    <property type="protein sequence ID" value="KAK9736646.1"/>
    <property type="molecule type" value="Genomic_DNA"/>
</dbReference>
<keyword evidence="7" id="KW-0732">Signal</keyword>
<evidence type="ECO:0000256" key="4">
    <source>
        <dbReference type="ARBA" id="ARBA00023180"/>
    </source>
</evidence>
<dbReference type="PROSITE" id="PS00653">
    <property type="entry name" value="GLYCOSYL_HYDROL_F1_2"/>
    <property type="match status" value="1"/>
</dbReference>